<accession>U9SQ37</accession>
<sequence length="172" mass="20570">MVVLENICEKCNKVCNAIYLQNRFIHWTSGNDDIDKFIQDTQLSAHDDADEALEWIPYNRLHSIKYITKDNKYRANWIDVYGITQDPETKKYMVVLNDICEKCDEVCNSIHFQQDFKYWTSGNVDIDKFIQDIQLSVHNYYEVKNALEWIPYHRLHDVKYIAEDDKFGKNFK</sequence>
<protein>
    <submittedName>
        <fullName evidence="1">Uncharacterized protein</fullName>
    </submittedName>
</protein>
<dbReference type="AlphaFoldDB" id="U9SQ37"/>
<dbReference type="EMBL" id="KI299076">
    <property type="protein sequence ID" value="ERZ98068.1"/>
    <property type="molecule type" value="Genomic_DNA"/>
</dbReference>
<reference evidence="1" key="1">
    <citation type="submission" date="2013-07" db="EMBL/GenBank/DDBJ databases">
        <title>The genome of an arbuscular mycorrhizal fungus provides insights into the evolution of the oldest plant symbiosis.</title>
        <authorList>
            <consortium name="DOE Joint Genome Institute"/>
            <person name="Tisserant E."/>
            <person name="Malbreil M."/>
            <person name="Kuo A."/>
            <person name="Kohler A."/>
            <person name="Symeonidi A."/>
            <person name="Balestrini R."/>
            <person name="Charron P."/>
            <person name="Duensing N."/>
            <person name="Frei-dit-Frey N."/>
            <person name="Gianinazzi-Pearson V."/>
            <person name="Gilbert B."/>
            <person name="Handa Y."/>
            <person name="Hijri M."/>
            <person name="Kaul R."/>
            <person name="Kawaguchi M."/>
            <person name="Krajinski F."/>
            <person name="Lammers P."/>
            <person name="Lapierre D."/>
            <person name="Masclaux F.G."/>
            <person name="Murat C."/>
            <person name="Morin E."/>
            <person name="Ndikumana S."/>
            <person name="Pagni M."/>
            <person name="Petitpierre D."/>
            <person name="Requena N."/>
            <person name="Rosikiewicz P."/>
            <person name="Riley R."/>
            <person name="Saito K."/>
            <person name="San Clemente H."/>
            <person name="Shapiro H."/>
            <person name="van Tuinen D."/>
            <person name="Becard G."/>
            <person name="Bonfante P."/>
            <person name="Paszkowski U."/>
            <person name="Shachar-Hill Y."/>
            <person name="Young J.P."/>
            <person name="Sanders I.R."/>
            <person name="Henrissat B."/>
            <person name="Rensing S.A."/>
            <person name="Grigoriev I.V."/>
            <person name="Corradi N."/>
            <person name="Roux C."/>
            <person name="Martin F."/>
        </authorList>
    </citation>
    <scope>NUCLEOTIDE SEQUENCE</scope>
    <source>
        <strain evidence="1">DAOM 197198</strain>
    </source>
</reference>
<evidence type="ECO:0000313" key="1">
    <source>
        <dbReference type="EMBL" id="ERZ98068.1"/>
    </source>
</evidence>
<name>U9SQ37_RHIID</name>
<organism evidence="1">
    <name type="scientific">Rhizophagus irregularis (strain DAOM 181602 / DAOM 197198 / MUCL 43194)</name>
    <name type="common">Arbuscular mycorrhizal fungus</name>
    <name type="synonym">Glomus intraradices</name>
    <dbReference type="NCBI Taxonomy" id="747089"/>
    <lineage>
        <taxon>Eukaryota</taxon>
        <taxon>Fungi</taxon>
        <taxon>Fungi incertae sedis</taxon>
        <taxon>Mucoromycota</taxon>
        <taxon>Glomeromycotina</taxon>
        <taxon>Glomeromycetes</taxon>
        <taxon>Glomerales</taxon>
        <taxon>Glomeraceae</taxon>
        <taxon>Rhizophagus</taxon>
    </lineage>
</organism>
<dbReference type="HOGENOM" id="CLU_1556096_0_0_1"/>
<gene>
    <name evidence="1" type="ORF">GLOINDRAFT_10928</name>
</gene>
<proteinExistence type="predicted"/>